<reference evidence="3 4" key="1">
    <citation type="submission" date="2017-11" db="EMBL/GenBank/DDBJ databases">
        <title>Genomic Encyclopedia of Archaeal and Bacterial Type Strains, Phase II (KMG-II): From Individual Species to Whole Genera.</title>
        <authorList>
            <person name="Goeker M."/>
        </authorList>
    </citation>
    <scope>NUCLEOTIDE SEQUENCE [LARGE SCALE GENOMIC DNA]</scope>
    <source>
        <strain evidence="3 4">DSM 25478</strain>
    </source>
</reference>
<feature type="domain" description="TadE-like" evidence="2">
    <location>
        <begin position="6"/>
        <end position="49"/>
    </location>
</feature>
<keyword evidence="1" id="KW-1133">Transmembrane helix</keyword>
<keyword evidence="1" id="KW-0812">Transmembrane</keyword>
<dbReference type="EMBL" id="PGFE01000001">
    <property type="protein sequence ID" value="PJJ76926.1"/>
    <property type="molecule type" value="Genomic_DNA"/>
</dbReference>
<organism evidence="3 4">
    <name type="scientific">Sediminihabitans luteus</name>
    <dbReference type="NCBI Taxonomy" id="1138585"/>
    <lineage>
        <taxon>Bacteria</taxon>
        <taxon>Bacillati</taxon>
        <taxon>Actinomycetota</taxon>
        <taxon>Actinomycetes</taxon>
        <taxon>Micrococcales</taxon>
        <taxon>Cellulomonadaceae</taxon>
        <taxon>Sediminihabitans</taxon>
    </lineage>
</organism>
<gene>
    <name evidence="3" type="ORF">CLV28_0138</name>
</gene>
<evidence type="ECO:0000256" key="1">
    <source>
        <dbReference type="SAM" id="Phobius"/>
    </source>
</evidence>
<protein>
    <submittedName>
        <fullName evidence="3">TadE-like protein</fullName>
    </submittedName>
</protein>
<keyword evidence="1" id="KW-0472">Membrane</keyword>
<keyword evidence="4" id="KW-1185">Reference proteome</keyword>
<comment type="caution">
    <text evidence="3">The sequence shown here is derived from an EMBL/GenBank/DDBJ whole genome shotgun (WGS) entry which is preliminary data.</text>
</comment>
<evidence type="ECO:0000259" key="2">
    <source>
        <dbReference type="Pfam" id="PF07811"/>
    </source>
</evidence>
<evidence type="ECO:0000313" key="3">
    <source>
        <dbReference type="EMBL" id="PJJ76926.1"/>
    </source>
</evidence>
<accession>A0A2M9CYB1</accession>
<dbReference type="InterPro" id="IPR012495">
    <property type="entry name" value="TadE-like_dom"/>
</dbReference>
<evidence type="ECO:0000313" key="4">
    <source>
        <dbReference type="Proteomes" id="UP000231693"/>
    </source>
</evidence>
<proteinExistence type="predicted"/>
<dbReference type="RefSeq" id="WP_100421401.1">
    <property type="nucleotide sequence ID" value="NZ_BOOX01000009.1"/>
</dbReference>
<sequence>MRDDTGSALVEFVGATVVLLLPVLYLVLTLARVQAATFAVESGAREAARVVVSADDLDEGVARARQVVGLALHDQGFDDAVQAFEVACSSTPCRAPGSTVRVRVRYDVVLPFVPASIGDGASLAVPVEATEVMPVDDHVAAP</sequence>
<name>A0A2M9CYB1_9CELL</name>
<dbReference type="OrthoDB" id="4833104at2"/>
<dbReference type="Proteomes" id="UP000231693">
    <property type="component" value="Unassembled WGS sequence"/>
</dbReference>
<dbReference type="AlphaFoldDB" id="A0A2M9CYB1"/>
<dbReference type="Pfam" id="PF07811">
    <property type="entry name" value="TadE"/>
    <property type="match status" value="1"/>
</dbReference>
<feature type="transmembrane region" description="Helical" evidence="1">
    <location>
        <begin position="12"/>
        <end position="31"/>
    </location>
</feature>